<comment type="caution">
    <text evidence="2">The sequence shown here is derived from an EMBL/GenBank/DDBJ whole genome shotgun (WGS) entry which is preliminary data.</text>
</comment>
<reference evidence="2 3" key="1">
    <citation type="submission" date="2019-12" db="EMBL/GenBank/DDBJ databases">
        <title>Sporaefaciens musculi gen. nov., sp. nov., a novel bacterium isolated from the caecum of an obese mouse.</title>
        <authorList>
            <person name="Rasmussen T.S."/>
            <person name="Streidl T."/>
            <person name="Hitch T.C.A."/>
            <person name="Wortmann E."/>
            <person name="Deptula P."/>
            <person name="Hansen M."/>
            <person name="Nielsen D.S."/>
            <person name="Clavel T."/>
            <person name="Vogensen F.K."/>
        </authorList>
    </citation>
    <scope>NUCLEOTIDE SEQUENCE [LARGE SCALE GENOMIC DNA]</scope>
    <source>
        <strain evidence="2 3">WCA-9-b2</strain>
    </source>
</reference>
<dbReference type="AlphaFoldDB" id="A0A7X3MLD7"/>
<organism evidence="2 3">
    <name type="scientific">Sporofaciens musculi</name>
    <dbReference type="NCBI Taxonomy" id="2681861"/>
    <lineage>
        <taxon>Bacteria</taxon>
        <taxon>Bacillati</taxon>
        <taxon>Bacillota</taxon>
        <taxon>Clostridia</taxon>
        <taxon>Lachnospirales</taxon>
        <taxon>Lachnospiraceae</taxon>
        <taxon>Sporofaciens</taxon>
    </lineage>
</organism>
<evidence type="ECO:0000313" key="3">
    <source>
        <dbReference type="Proteomes" id="UP000460412"/>
    </source>
</evidence>
<dbReference type="Gene3D" id="3.40.50.10400">
    <property type="entry name" value="Hypothetical protein PA1492"/>
    <property type="match status" value="1"/>
</dbReference>
<dbReference type="EMBL" id="WUQX01000001">
    <property type="protein sequence ID" value="MXP78410.1"/>
    <property type="molecule type" value="Genomic_DNA"/>
</dbReference>
<proteinExistence type="predicted"/>
<dbReference type="InterPro" id="IPR056670">
    <property type="entry name" value="DUF7768"/>
</dbReference>
<evidence type="ECO:0000313" key="2">
    <source>
        <dbReference type="EMBL" id="MXP78410.1"/>
    </source>
</evidence>
<name>A0A7X3MLD7_9FIRM</name>
<keyword evidence="3" id="KW-1185">Reference proteome</keyword>
<gene>
    <name evidence="2" type="ORF">GN277_24605</name>
</gene>
<accession>A0A7X3MLD7</accession>
<feature type="domain" description="DUF7768" evidence="1">
    <location>
        <begin position="36"/>
        <end position="133"/>
    </location>
</feature>
<evidence type="ECO:0000259" key="1">
    <source>
        <dbReference type="Pfam" id="PF24963"/>
    </source>
</evidence>
<dbReference type="RefSeq" id="WP_016230203.1">
    <property type="nucleotide sequence ID" value="NZ_WUQX01000001.1"/>
</dbReference>
<dbReference type="Pfam" id="PF24963">
    <property type="entry name" value="DUF7768"/>
    <property type="match status" value="1"/>
</dbReference>
<sequence>MGISRYNSEGYSDPTSHAALSGIQKEEKAAKRAYRPLVYICSPFAGDRSGNTQKARRYSRFAVENGVIPLAPHLLFPQFLDDGKPAERAIGMFMGLVLLGKCEQLWVFGGTISTGMAAEIEKAEKRGMPIRYFTENCEEVGG</sequence>
<dbReference type="Proteomes" id="UP000460412">
    <property type="component" value="Unassembled WGS sequence"/>
</dbReference>
<protein>
    <submittedName>
        <fullName evidence="2">DUF4406 domain-containing protein</fullName>
    </submittedName>
</protein>